<evidence type="ECO:0000313" key="2">
    <source>
        <dbReference type="EMBL" id="PIE35709.1"/>
    </source>
</evidence>
<protein>
    <recommendedName>
        <fullName evidence="1">CHAT domain-containing protein</fullName>
    </recommendedName>
</protein>
<accession>A0A2G6KLM4</accession>
<dbReference type="AlphaFoldDB" id="A0A2G6KLM4"/>
<name>A0A2G6KLM4_9BACT</name>
<evidence type="ECO:0000313" key="3">
    <source>
        <dbReference type="Proteomes" id="UP000230821"/>
    </source>
</evidence>
<reference evidence="2 3" key="1">
    <citation type="submission" date="2017-10" db="EMBL/GenBank/DDBJ databases">
        <title>Novel microbial diversity and functional potential in the marine mammal oral microbiome.</title>
        <authorList>
            <person name="Dudek N.K."/>
            <person name="Sun C.L."/>
            <person name="Burstein D."/>
            <person name="Kantor R.S."/>
            <person name="Aliaga Goltsman D.S."/>
            <person name="Bik E.M."/>
            <person name="Thomas B.C."/>
            <person name="Banfield J.F."/>
            <person name="Relman D.A."/>
        </authorList>
    </citation>
    <scope>NUCLEOTIDE SEQUENCE [LARGE SCALE GENOMIC DNA]</scope>
    <source>
        <strain evidence="2">DOLJORAL78_47_16</strain>
    </source>
</reference>
<evidence type="ECO:0000259" key="1">
    <source>
        <dbReference type="Pfam" id="PF12770"/>
    </source>
</evidence>
<dbReference type="Proteomes" id="UP000230821">
    <property type="component" value="Unassembled WGS sequence"/>
</dbReference>
<dbReference type="EMBL" id="PDSK01000035">
    <property type="protein sequence ID" value="PIE35709.1"/>
    <property type="molecule type" value="Genomic_DNA"/>
</dbReference>
<dbReference type="InterPro" id="IPR024983">
    <property type="entry name" value="CHAT_dom"/>
</dbReference>
<feature type="domain" description="CHAT" evidence="1">
    <location>
        <begin position="9"/>
        <end position="155"/>
    </location>
</feature>
<organism evidence="2 3">
    <name type="scientific">candidate division KSB3 bacterium</name>
    <dbReference type="NCBI Taxonomy" id="2044937"/>
    <lineage>
        <taxon>Bacteria</taxon>
        <taxon>candidate division KSB3</taxon>
    </lineage>
</organism>
<dbReference type="Pfam" id="PF12770">
    <property type="entry name" value="CHAT"/>
    <property type="match status" value="1"/>
</dbReference>
<proteinExistence type="predicted"/>
<gene>
    <name evidence="2" type="ORF">CSA56_03070</name>
</gene>
<sequence>MQKILILAANPKNTDRLRLDEEVREIEEGLKRSRNREQFEIKQQWAVRPQDIRRAMLDFQPNIVHFSGHGEGEVGIVLENRNGQAQLVTSEALAGLFKLFADNVRCVVLNACYSVAQAEAIVKHIDYVVGMEQSIGDQAAVEFSTAFYDGLGAGESFEFAYNVGCNALRLAGFHKHRPILKTQHDAEKKNPGAVIVLSYHAEQKQYIQPLANALCQRGIVPWLDMDDLEPLKQTIERHCGVVCFIPETDVERITQILRKILENGQLSIQKFESGLSENDREAFTDQLSQKIYRVLNLRSAQDVIIAIDQRGDGARQGEPDLPEVLNEYQIPCLIFRPDMGKRTHSQTLMGTEWKKCIQRIEKSLDALGNLRNNQQSVRIYGNAQLAFAFFLGLRINRTTLTSLYCYYYNGSYFTNEKQDFKGLGGGNEHCETVRSEKNYSRSPLPAKILPGEQREAIALYVGTQKYYDQFIEHLNSQQDPPAAVFIETLRYNEEKDEYDRFENSDQVMAVIKNAVALLERFRREHKTQTVELYCELPFHAVPLFAANLTGHALPSIKFMEFRRDLPIKKQKKERVEQLKKERERLDLDLKKTLPGSSEEEMIRKQIDTCKAKLKSTTSEDDSKMYVHLDMNVE</sequence>
<comment type="caution">
    <text evidence="2">The sequence shown here is derived from an EMBL/GenBank/DDBJ whole genome shotgun (WGS) entry which is preliminary data.</text>
</comment>